<dbReference type="Proteomes" id="UP000184063">
    <property type="component" value="Unassembled WGS sequence"/>
</dbReference>
<proteinExistence type="predicted"/>
<sequence length="75" mass="8887">MQLNDPRVELWRVIEEKKMQEKRAGRGEFKLSRINHNLTLSKEKSNCLVQIRRGNTSRPHHYLALSIDEALQIYV</sequence>
<accession>A0A1M3TY36</accession>
<organism evidence="1 2">
    <name type="scientific">Aspergillus luchuensis (strain CBS 106.47)</name>
    <dbReference type="NCBI Taxonomy" id="1137211"/>
    <lineage>
        <taxon>Eukaryota</taxon>
        <taxon>Fungi</taxon>
        <taxon>Dikarya</taxon>
        <taxon>Ascomycota</taxon>
        <taxon>Pezizomycotina</taxon>
        <taxon>Eurotiomycetes</taxon>
        <taxon>Eurotiomycetidae</taxon>
        <taxon>Eurotiales</taxon>
        <taxon>Aspergillaceae</taxon>
        <taxon>Aspergillus</taxon>
        <taxon>Aspergillus subgen. Circumdati</taxon>
    </lineage>
</organism>
<name>A0A1M3TY36_ASPLC</name>
<protein>
    <submittedName>
        <fullName evidence="1">Uncharacterized protein</fullName>
    </submittedName>
</protein>
<gene>
    <name evidence="1" type="ORF">ASPFODRAFT_38644</name>
</gene>
<evidence type="ECO:0000313" key="2">
    <source>
        <dbReference type="Proteomes" id="UP000184063"/>
    </source>
</evidence>
<dbReference type="AlphaFoldDB" id="A0A1M3TY36"/>
<evidence type="ECO:0000313" key="1">
    <source>
        <dbReference type="EMBL" id="OJZ91534.1"/>
    </source>
</evidence>
<dbReference type="VEuPathDB" id="FungiDB:ASPFODRAFT_38644"/>
<dbReference type="EMBL" id="KV878236">
    <property type="protein sequence ID" value="OJZ91534.1"/>
    <property type="molecule type" value="Genomic_DNA"/>
</dbReference>
<reference evidence="2" key="1">
    <citation type="journal article" date="2017" name="Genome Biol.">
        <title>Comparative genomics reveals high biological diversity and specific adaptations in the industrially and medically important fungal genus Aspergillus.</title>
        <authorList>
            <person name="de Vries R.P."/>
            <person name="Riley R."/>
            <person name="Wiebenga A."/>
            <person name="Aguilar-Osorio G."/>
            <person name="Amillis S."/>
            <person name="Uchima C.A."/>
            <person name="Anderluh G."/>
            <person name="Asadollahi M."/>
            <person name="Askin M."/>
            <person name="Barry K."/>
            <person name="Battaglia E."/>
            <person name="Bayram O."/>
            <person name="Benocci T."/>
            <person name="Braus-Stromeyer S.A."/>
            <person name="Caldana C."/>
            <person name="Canovas D."/>
            <person name="Cerqueira G.C."/>
            <person name="Chen F."/>
            <person name="Chen W."/>
            <person name="Choi C."/>
            <person name="Clum A."/>
            <person name="Dos Santos R.A."/>
            <person name="Damasio A.R."/>
            <person name="Diallinas G."/>
            <person name="Emri T."/>
            <person name="Fekete E."/>
            <person name="Flipphi M."/>
            <person name="Freyberg S."/>
            <person name="Gallo A."/>
            <person name="Gournas C."/>
            <person name="Habgood R."/>
            <person name="Hainaut M."/>
            <person name="Harispe M.L."/>
            <person name="Henrissat B."/>
            <person name="Hilden K.S."/>
            <person name="Hope R."/>
            <person name="Hossain A."/>
            <person name="Karabika E."/>
            <person name="Karaffa L."/>
            <person name="Karanyi Z."/>
            <person name="Krasevec N."/>
            <person name="Kuo A."/>
            <person name="Kusch H."/>
            <person name="LaButti K."/>
            <person name="Lagendijk E.L."/>
            <person name="Lapidus A."/>
            <person name="Levasseur A."/>
            <person name="Lindquist E."/>
            <person name="Lipzen A."/>
            <person name="Logrieco A.F."/>
            <person name="MacCabe A."/>
            <person name="Maekelae M.R."/>
            <person name="Malavazi I."/>
            <person name="Melin P."/>
            <person name="Meyer V."/>
            <person name="Mielnichuk N."/>
            <person name="Miskei M."/>
            <person name="Molnar A.P."/>
            <person name="Mule G."/>
            <person name="Ngan C.Y."/>
            <person name="Orejas M."/>
            <person name="Orosz E."/>
            <person name="Ouedraogo J.P."/>
            <person name="Overkamp K.M."/>
            <person name="Park H.-S."/>
            <person name="Perrone G."/>
            <person name="Piumi F."/>
            <person name="Punt P.J."/>
            <person name="Ram A.F."/>
            <person name="Ramon A."/>
            <person name="Rauscher S."/>
            <person name="Record E."/>
            <person name="Riano-Pachon D.M."/>
            <person name="Robert V."/>
            <person name="Roehrig J."/>
            <person name="Ruller R."/>
            <person name="Salamov A."/>
            <person name="Salih N.S."/>
            <person name="Samson R.A."/>
            <person name="Sandor E."/>
            <person name="Sanguinetti M."/>
            <person name="Schuetze T."/>
            <person name="Sepcic K."/>
            <person name="Shelest E."/>
            <person name="Sherlock G."/>
            <person name="Sophianopoulou V."/>
            <person name="Squina F.M."/>
            <person name="Sun H."/>
            <person name="Susca A."/>
            <person name="Todd R.B."/>
            <person name="Tsang A."/>
            <person name="Unkles S.E."/>
            <person name="van de Wiele N."/>
            <person name="van Rossen-Uffink D."/>
            <person name="Oliveira J.V."/>
            <person name="Vesth T.C."/>
            <person name="Visser J."/>
            <person name="Yu J.-H."/>
            <person name="Zhou M."/>
            <person name="Andersen M.R."/>
            <person name="Archer D.B."/>
            <person name="Baker S.E."/>
            <person name="Benoit I."/>
            <person name="Brakhage A.A."/>
            <person name="Braus G.H."/>
            <person name="Fischer R."/>
            <person name="Frisvad J.C."/>
            <person name="Goldman G.H."/>
            <person name="Houbraken J."/>
            <person name="Oakley B."/>
            <person name="Pocsi I."/>
            <person name="Scazzocchio C."/>
            <person name="Seiboth B."/>
            <person name="vanKuyk P.A."/>
            <person name="Wortman J."/>
            <person name="Dyer P.S."/>
            <person name="Grigoriev I.V."/>
        </authorList>
    </citation>
    <scope>NUCLEOTIDE SEQUENCE [LARGE SCALE GENOMIC DNA]</scope>
    <source>
        <strain evidence="2">CBS 106.47</strain>
    </source>
</reference>